<proteinExistence type="predicted"/>
<dbReference type="Proteomes" id="UP000076420">
    <property type="component" value="Unassembled WGS sequence"/>
</dbReference>
<keyword evidence="1" id="KW-0472">Membrane</keyword>
<protein>
    <submittedName>
        <fullName evidence="2">Uncharacterized protein</fullName>
    </submittedName>
</protein>
<dbReference type="AlphaFoldDB" id="A0A2C9LW47"/>
<evidence type="ECO:0000313" key="3">
    <source>
        <dbReference type="Proteomes" id="UP000076420"/>
    </source>
</evidence>
<dbReference type="VEuPathDB" id="VectorBase:BGLAX_037251"/>
<dbReference type="VEuPathDB" id="VectorBase:BGLB035663"/>
<sequence length="123" mass="13982">MKEITLVFGVLYLMPSACIFIFPDIIDRHYPSFEHCLGFESGWCRNDYWSHHDDVPQVCNPGMYGPFCQIKCSTHCYGQTCDKDSGQCDKGCMGYGNPPHCSKSKCLMLLFLSYDNSLHCSKS</sequence>
<dbReference type="EnsemblMetazoa" id="BGLB035663-RB">
    <property type="protein sequence ID" value="BGLB035663-PB"/>
    <property type="gene ID" value="BGLB035663"/>
</dbReference>
<accession>A0A2C9LW47</accession>
<evidence type="ECO:0000313" key="2">
    <source>
        <dbReference type="EnsemblMetazoa" id="BGLB035663-PA"/>
    </source>
</evidence>
<reference evidence="2" key="1">
    <citation type="submission" date="2020-05" db="UniProtKB">
        <authorList>
            <consortium name="EnsemblMetazoa"/>
        </authorList>
    </citation>
    <scope>IDENTIFICATION</scope>
    <source>
        <strain evidence="2">BB02</strain>
    </source>
</reference>
<dbReference type="KEGG" id="bgt:106070734"/>
<keyword evidence="1" id="KW-1133">Transmembrane helix</keyword>
<feature type="transmembrane region" description="Helical" evidence="1">
    <location>
        <begin position="6"/>
        <end position="26"/>
    </location>
</feature>
<dbReference type="EnsemblMetazoa" id="BGLB035663-RA">
    <property type="protein sequence ID" value="BGLB035663-PA"/>
    <property type="gene ID" value="BGLB035663"/>
</dbReference>
<gene>
    <name evidence="2" type="primary">106070734</name>
</gene>
<name>A0A2C9LW47_BIOGL</name>
<evidence type="ECO:0000256" key="1">
    <source>
        <dbReference type="SAM" id="Phobius"/>
    </source>
</evidence>
<keyword evidence="1" id="KW-0812">Transmembrane</keyword>
<organism evidence="2 3">
    <name type="scientific">Biomphalaria glabrata</name>
    <name type="common">Bloodfluke planorb</name>
    <name type="synonym">Freshwater snail</name>
    <dbReference type="NCBI Taxonomy" id="6526"/>
    <lineage>
        <taxon>Eukaryota</taxon>
        <taxon>Metazoa</taxon>
        <taxon>Spiralia</taxon>
        <taxon>Lophotrochozoa</taxon>
        <taxon>Mollusca</taxon>
        <taxon>Gastropoda</taxon>
        <taxon>Heterobranchia</taxon>
        <taxon>Euthyneura</taxon>
        <taxon>Panpulmonata</taxon>
        <taxon>Hygrophila</taxon>
        <taxon>Lymnaeoidea</taxon>
        <taxon>Planorbidae</taxon>
        <taxon>Biomphalaria</taxon>
    </lineage>
</organism>